<dbReference type="OrthoDB" id="6069239at2"/>
<evidence type="ECO:0000313" key="2">
    <source>
        <dbReference type="Proteomes" id="UP000291562"/>
    </source>
</evidence>
<protein>
    <submittedName>
        <fullName evidence="1">Uncharacterized protein</fullName>
    </submittedName>
</protein>
<dbReference type="Proteomes" id="UP000291562">
    <property type="component" value="Chromosome"/>
</dbReference>
<dbReference type="AlphaFoldDB" id="A0A411HM13"/>
<sequence length="146" mass="16078">MDFPAIASSMQSDEARISLHRRNAAPMHQTQRRFTMNIVRLSLTVLTLAAANICAAQDTAHTALNSITVSDNARIVVSCQNERVPSQRAVADLLDTNNASRIHAEREHLIHIAHRECLHGYRDVAFVSDGSQSLPTLAIVEPTKSQ</sequence>
<reference evidence="1 2" key="1">
    <citation type="submission" date="2019-01" db="EMBL/GenBank/DDBJ databases">
        <title>Pseudolysobacter antarctica gen. nov., sp. nov., isolated from Fildes Peninsula, Antarctica.</title>
        <authorList>
            <person name="Wei Z."/>
            <person name="Peng F."/>
        </authorList>
    </citation>
    <scope>NUCLEOTIDE SEQUENCE [LARGE SCALE GENOMIC DNA]</scope>
    <source>
        <strain evidence="1 2">AQ6-296</strain>
    </source>
</reference>
<organism evidence="1 2">
    <name type="scientific">Pseudolysobacter antarcticus</name>
    <dbReference type="NCBI Taxonomy" id="2511995"/>
    <lineage>
        <taxon>Bacteria</taxon>
        <taxon>Pseudomonadati</taxon>
        <taxon>Pseudomonadota</taxon>
        <taxon>Gammaproteobacteria</taxon>
        <taxon>Lysobacterales</taxon>
        <taxon>Rhodanobacteraceae</taxon>
        <taxon>Pseudolysobacter</taxon>
    </lineage>
</organism>
<gene>
    <name evidence="1" type="ORF">ELE36_14360</name>
</gene>
<accession>A0A411HM13</accession>
<keyword evidence="2" id="KW-1185">Reference proteome</keyword>
<dbReference type="EMBL" id="CP035704">
    <property type="protein sequence ID" value="QBB71444.1"/>
    <property type="molecule type" value="Genomic_DNA"/>
</dbReference>
<name>A0A411HM13_9GAMM</name>
<dbReference type="KEGG" id="xbc:ELE36_14360"/>
<proteinExistence type="predicted"/>
<dbReference type="RefSeq" id="WP_129834451.1">
    <property type="nucleotide sequence ID" value="NZ_CP035704.1"/>
</dbReference>
<evidence type="ECO:0000313" key="1">
    <source>
        <dbReference type="EMBL" id="QBB71444.1"/>
    </source>
</evidence>